<evidence type="ECO:0000256" key="2">
    <source>
        <dbReference type="ARBA" id="ARBA00023125"/>
    </source>
</evidence>
<dbReference type="AlphaFoldDB" id="Q0W542"/>
<dbReference type="PANTHER" id="PTHR30055:SF234">
    <property type="entry name" value="HTH-TYPE TRANSCRIPTIONAL REGULATOR BETI"/>
    <property type="match status" value="1"/>
</dbReference>
<keyword evidence="2 4" id="KW-0238">DNA-binding</keyword>
<protein>
    <submittedName>
        <fullName evidence="6">Transcription regulator (TetR family)</fullName>
    </submittedName>
</protein>
<feature type="domain" description="HTH tetR-type" evidence="5">
    <location>
        <begin position="12"/>
        <end position="72"/>
    </location>
</feature>
<evidence type="ECO:0000256" key="1">
    <source>
        <dbReference type="ARBA" id="ARBA00023015"/>
    </source>
</evidence>
<dbReference type="SUPFAM" id="SSF46689">
    <property type="entry name" value="Homeodomain-like"/>
    <property type="match status" value="1"/>
</dbReference>
<dbReference type="KEGG" id="rci:RCIX1190"/>
<evidence type="ECO:0000313" key="6">
    <source>
        <dbReference type="EMBL" id="CAJ36501.1"/>
    </source>
</evidence>
<dbReference type="STRING" id="351160.RCIX1190"/>
<evidence type="ECO:0000259" key="5">
    <source>
        <dbReference type="PROSITE" id="PS50977"/>
    </source>
</evidence>
<dbReference type="Proteomes" id="UP000000663">
    <property type="component" value="Chromosome"/>
</dbReference>
<proteinExistence type="predicted"/>
<dbReference type="PROSITE" id="PS50977">
    <property type="entry name" value="HTH_TETR_2"/>
    <property type="match status" value="1"/>
</dbReference>
<dbReference type="InterPro" id="IPR036271">
    <property type="entry name" value="Tet_transcr_reg_TetR-rel_C_sf"/>
</dbReference>
<dbReference type="InterPro" id="IPR001647">
    <property type="entry name" value="HTH_TetR"/>
</dbReference>
<evidence type="ECO:0000313" key="7">
    <source>
        <dbReference type="Proteomes" id="UP000000663"/>
    </source>
</evidence>
<evidence type="ECO:0000256" key="4">
    <source>
        <dbReference type="PROSITE-ProRule" id="PRU00335"/>
    </source>
</evidence>
<dbReference type="GO" id="GO:0003700">
    <property type="term" value="F:DNA-binding transcription factor activity"/>
    <property type="evidence" value="ECO:0007669"/>
    <property type="project" value="TreeGrafter"/>
</dbReference>
<dbReference type="Pfam" id="PF00440">
    <property type="entry name" value="TetR_N"/>
    <property type="match status" value="1"/>
</dbReference>
<dbReference type="GeneID" id="5143459"/>
<dbReference type="PATRIC" id="fig|351160.9.peg.1754"/>
<reference evidence="6 7" key="1">
    <citation type="journal article" date="2006" name="Science">
        <title>Genome of rice cluster I archaea -- the key methane producers in the rice rhizosphere.</title>
        <authorList>
            <person name="Erkel C."/>
            <person name="Kube M."/>
            <person name="Reinhardt R."/>
            <person name="Liesack W."/>
        </authorList>
    </citation>
    <scope>NUCLEOTIDE SEQUENCE [LARGE SCALE GENOMIC DNA]</scope>
    <source>
        <strain evidence="7">DSM 22066 / NBRC 105507 / MRE50</strain>
    </source>
</reference>
<dbReference type="Gene3D" id="1.10.357.10">
    <property type="entry name" value="Tetracycline Repressor, domain 2"/>
    <property type="match status" value="1"/>
</dbReference>
<dbReference type="SUPFAM" id="SSF48498">
    <property type="entry name" value="Tetracyclin repressor-like, C-terminal domain"/>
    <property type="match status" value="1"/>
</dbReference>
<keyword evidence="3" id="KW-0804">Transcription</keyword>
<dbReference type="RefSeq" id="WP_012036041.1">
    <property type="nucleotide sequence ID" value="NC_009464.1"/>
</dbReference>
<dbReference type="Gene3D" id="1.10.10.60">
    <property type="entry name" value="Homeodomain-like"/>
    <property type="match status" value="1"/>
</dbReference>
<dbReference type="GO" id="GO:0000976">
    <property type="term" value="F:transcription cis-regulatory region binding"/>
    <property type="evidence" value="ECO:0007669"/>
    <property type="project" value="TreeGrafter"/>
</dbReference>
<dbReference type="eggNOG" id="arCOG02644">
    <property type="taxonomic scope" value="Archaea"/>
</dbReference>
<gene>
    <name evidence="6" type="ORF">RCIX1190</name>
</gene>
<organism evidence="6 7">
    <name type="scientific">Methanocella arvoryzae (strain DSM 22066 / NBRC 105507 / MRE50)</name>
    <dbReference type="NCBI Taxonomy" id="351160"/>
    <lineage>
        <taxon>Archaea</taxon>
        <taxon>Methanobacteriati</taxon>
        <taxon>Methanobacteriota</taxon>
        <taxon>Stenosarchaea group</taxon>
        <taxon>Methanomicrobia</taxon>
        <taxon>Methanocellales</taxon>
        <taxon>Methanocellaceae</taxon>
        <taxon>Methanocella</taxon>
    </lineage>
</organism>
<dbReference type="InterPro" id="IPR050109">
    <property type="entry name" value="HTH-type_TetR-like_transc_reg"/>
</dbReference>
<sequence length="204" mass="23120">MSTAERKEREKLRRRNEIIDAAEKLLFSKGFEKVTMDDIAKETELARGTLYLYFKNRDDIIAAIGIRGIKILNRLYRESLSKGKTGIEKIRHALYASYEYGSKYPGYYSTLNYMVANGFEKKDFPDKAELISIHGDNNRMILAAFDEGIRDGTLKSDLDPMKAGIFLTAAIDSVISTASSTGMQEEFVNYSIELMLRSIENVKG</sequence>
<dbReference type="PRINTS" id="PR00455">
    <property type="entry name" value="HTHTETR"/>
</dbReference>
<accession>Q0W542</accession>
<name>Q0W542_METAR</name>
<dbReference type="EMBL" id="AM114193">
    <property type="protein sequence ID" value="CAJ36501.1"/>
    <property type="molecule type" value="Genomic_DNA"/>
</dbReference>
<feature type="DNA-binding region" description="H-T-H motif" evidence="4">
    <location>
        <begin position="35"/>
        <end position="54"/>
    </location>
</feature>
<evidence type="ECO:0000256" key="3">
    <source>
        <dbReference type="ARBA" id="ARBA00023163"/>
    </source>
</evidence>
<dbReference type="PANTHER" id="PTHR30055">
    <property type="entry name" value="HTH-TYPE TRANSCRIPTIONAL REGULATOR RUTR"/>
    <property type="match status" value="1"/>
</dbReference>
<dbReference type="OrthoDB" id="135877at2157"/>
<keyword evidence="1" id="KW-0805">Transcription regulation</keyword>
<keyword evidence="7" id="KW-1185">Reference proteome</keyword>
<dbReference type="InterPro" id="IPR009057">
    <property type="entry name" value="Homeodomain-like_sf"/>
</dbReference>